<gene>
    <name evidence="1" type="ORF">HMPREF9103_00656</name>
</gene>
<protein>
    <submittedName>
        <fullName evidence="1">Uncharacterized protein</fullName>
    </submittedName>
</protein>
<dbReference type="AlphaFoldDB" id="G9ZLQ7"/>
<proteinExistence type="predicted"/>
<dbReference type="STRING" id="797515.HMPREF9103_00656"/>
<dbReference type="EMBL" id="AGEY01000029">
    <property type="protein sequence ID" value="EHM00141.1"/>
    <property type="molecule type" value="Genomic_DNA"/>
</dbReference>
<accession>G9ZLQ7</accession>
<dbReference type="Proteomes" id="UP000004625">
    <property type="component" value="Unassembled WGS sequence"/>
</dbReference>
<keyword evidence="2" id="KW-1185">Reference proteome</keyword>
<reference evidence="1 2" key="1">
    <citation type="submission" date="2011-09" db="EMBL/GenBank/DDBJ databases">
        <authorList>
            <person name="Weinstock G."/>
            <person name="Sodergren E."/>
            <person name="Clifton S."/>
            <person name="Fulton L."/>
            <person name="Fulton B."/>
            <person name="Courtney L."/>
            <person name="Fronick C."/>
            <person name="Harrison M."/>
            <person name="Strong C."/>
            <person name="Farmer C."/>
            <person name="Delahaunty K."/>
            <person name="Markovic C."/>
            <person name="Hall O."/>
            <person name="Minx P."/>
            <person name="Tomlinson C."/>
            <person name="Mitreva M."/>
            <person name="Hou S."/>
            <person name="Chen J."/>
            <person name="Wollam A."/>
            <person name="Pepin K.H."/>
            <person name="Johnson M."/>
            <person name="Bhonagiri V."/>
            <person name="Zhang X."/>
            <person name="Suruliraj S."/>
            <person name="Warren W."/>
            <person name="Chinwalla A."/>
            <person name="Mardis E.R."/>
            <person name="Wilson R.K."/>
        </authorList>
    </citation>
    <scope>NUCLEOTIDE SEQUENCE [LARGE SCALE GENOMIC DNA]</scope>
    <source>
        <strain evidence="1 2">F0439</strain>
    </source>
</reference>
<name>G9ZLQ7_9LACO</name>
<evidence type="ECO:0000313" key="2">
    <source>
        <dbReference type="Proteomes" id="UP000004625"/>
    </source>
</evidence>
<evidence type="ECO:0000313" key="1">
    <source>
        <dbReference type="EMBL" id="EHM00141.1"/>
    </source>
</evidence>
<comment type="caution">
    <text evidence="1">The sequence shown here is derived from an EMBL/GenBank/DDBJ whole genome shotgun (WGS) entry which is preliminary data.</text>
</comment>
<organism evidence="1 2">
    <name type="scientific">Lentilactobacillus parafarraginis F0439</name>
    <dbReference type="NCBI Taxonomy" id="797515"/>
    <lineage>
        <taxon>Bacteria</taxon>
        <taxon>Bacillati</taxon>
        <taxon>Bacillota</taxon>
        <taxon>Bacilli</taxon>
        <taxon>Lactobacillales</taxon>
        <taxon>Lactobacillaceae</taxon>
        <taxon>Lentilactobacillus</taxon>
    </lineage>
</organism>
<sequence>MATSDCDEVKAQTILTAEDELGALTKVKAAATFQTRYRLDFLRKVTRGNRHALITKLGGTAIISSLNNSRCLGTFFRLIHQHLF</sequence>
<dbReference type="HOGENOM" id="CLU_2523373_0_0_9"/>